<feature type="domain" description="YCII-related" evidence="2">
    <location>
        <begin position="1"/>
        <end position="78"/>
    </location>
</feature>
<dbReference type="RefSeq" id="WP_094476390.1">
    <property type="nucleotide sequence ID" value="NZ_JACKSC010000185.1"/>
</dbReference>
<dbReference type="Gene3D" id="3.30.70.1060">
    <property type="entry name" value="Dimeric alpha+beta barrel"/>
    <property type="match status" value="1"/>
</dbReference>
<dbReference type="OrthoDB" id="9814407at2"/>
<comment type="similarity">
    <text evidence="1">Belongs to the YciI family.</text>
</comment>
<keyword evidence="4" id="KW-1185">Reference proteome</keyword>
<keyword evidence="3" id="KW-0378">Hydrolase</keyword>
<comment type="caution">
    <text evidence="3">The sequence shown here is derived from an EMBL/GenBank/DDBJ whole genome shotgun (WGS) entry which is preliminary data.</text>
</comment>
<gene>
    <name evidence="3" type="ORF">CG716_03300</name>
</gene>
<dbReference type="AlphaFoldDB" id="A0A255DUD4"/>
<dbReference type="PANTHER" id="PTHR37828:SF1">
    <property type="entry name" value="YCII-RELATED DOMAIN-CONTAINING PROTEIN"/>
    <property type="match status" value="1"/>
</dbReference>
<sequence>MFHVLIGTYTQPAEVVEKTRPAHLAWLSEEVGAGRLLVAGRQESGLGGLLFSADISTEDVADIIARDPYTLAGVATYQRVSFNGAVRADGL</sequence>
<reference evidence="3 4" key="1">
    <citation type="submission" date="2017-07" db="EMBL/GenBank/DDBJ databases">
        <title>The new phylogeny of genus Mycobacterium.</title>
        <authorList>
            <person name="Tortoli E."/>
            <person name="Trovato A."/>
            <person name="Cirillo D.M."/>
        </authorList>
    </citation>
    <scope>NUCLEOTIDE SEQUENCE [LARGE SCALE GENOMIC DNA]</scope>
    <source>
        <strain evidence="3 4">ATCC 33027</strain>
    </source>
</reference>
<protein>
    <submittedName>
        <fullName evidence="3">GTP cyclohydrolase</fullName>
    </submittedName>
</protein>
<accession>A0A255DUD4</accession>
<dbReference type="SUPFAM" id="SSF54909">
    <property type="entry name" value="Dimeric alpha+beta barrel"/>
    <property type="match status" value="1"/>
</dbReference>
<dbReference type="Pfam" id="PF03795">
    <property type="entry name" value="YCII"/>
    <property type="match status" value="1"/>
</dbReference>
<evidence type="ECO:0000313" key="4">
    <source>
        <dbReference type="Proteomes" id="UP000216063"/>
    </source>
</evidence>
<dbReference type="InterPro" id="IPR011008">
    <property type="entry name" value="Dimeric_a/b-barrel"/>
</dbReference>
<dbReference type="InterPro" id="IPR005545">
    <property type="entry name" value="YCII"/>
</dbReference>
<name>A0A255DUD4_9MYCO</name>
<organism evidence="3 4">
    <name type="scientific">Mycolicibacterium sphagni</name>
    <dbReference type="NCBI Taxonomy" id="1786"/>
    <lineage>
        <taxon>Bacteria</taxon>
        <taxon>Bacillati</taxon>
        <taxon>Actinomycetota</taxon>
        <taxon>Actinomycetes</taxon>
        <taxon>Mycobacteriales</taxon>
        <taxon>Mycobacteriaceae</taxon>
        <taxon>Mycolicibacterium</taxon>
    </lineage>
</organism>
<dbReference type="PANTHER" id="PTHR37828">
    <property type="entry name" value="GSR2449 PROTEIN"/>
    <property type="match status" value="1"/>
</dbReference>
<dbReference type="GO" id="GO:0016787">
    <property type="term" value="F:hydrolase activity"/>
    <property type="evidence" value="ECO:0007669"/>
    <property type="project" value="UniProtKB-KW"/>
</dbReference>
<evidence type="ECO:0000259" key="2">
    <source>
        <dbReference type="Pfam" id="PF03795"/>
    </source>
</evidence>
<proteinExistence type="inferred from homology"/>
<evidence type="ECO:0000256" key="1">
    <source>
        <dbReference type="ARBA" id="ARBA00007689"/>
    </source>
</evidence>
<dbReference type="EMBL" id="NOZR01000002">
    <property type="protein sequence ID" value="OYN82301.1"/>
    <property type="molecule type" value="Genomic_DNA"/>
</dbReference>
<evidence type="ECO:0000313" key="3">
    <source>
        <dbReference type="EMBL" id="OYN82301.1"/>
    </source>
</evidence>
<dbReference type="Proteomes" id="UP000216063">
    <property type="component" value="Unassembled WGS sequence"/>
</dbReference>